<sequence>MPNSFEELLKGQEYLGTMGDMPGTASQKSMLMIFIADNSGSMYGERMASLNQAFREMVPVLQKIQMDVNDAFELSIAVLVFGTNAHWKVEPTPILQYVHTDIDSNGGGTNYGRALKELQSKLTRQEFMAHTGKIAEPYILLMTDGQPNDNGYESVIEELNRNLWYSHAQRYAVLIGKTAINDAKARAAVEAFVSDKKEGIVTAEEAKKIVEVVSAKTIHTIKNMTMRTPHLGEEQEVRKTASSGNSAFSDAAPQGDSENPYGDSWDFDNLDPSSIYGDDYVF</sequence>
<reference evidence="3" key="2">
    <citation type="journal article" date="2021" name="PeerJ">
        <title>Extensive microbial diversity within the chicken gut microbiome revealed by metagenomics and culture.</title>
        <authorList>
            <person name="Gilroy R."/>
            <person name="Ravi A."/>
            <person name="Getino M."/>
            <person name="Pursley I."/>
            <person name="Horton D.L."/>
            <person name="Alikhan N.F."/>
            <person name="Baker D."/>
            <person name="Gharbi K."/>
            <person name="Hall N."/>
            <person name="Watson M."/>
            <person name="Adriaenssens E.M."/>
            <person name="Foster-Nyarko E."/>
            <person name="Jarju S."/>
            <person name="Secka A."/>
            <person name="Antonio M."/>
            <person name="Oren A."/>
            <person name="Chaudhuri R.R."/>
            <person name="La Ragione R."/>
            <person name="Hildebrand F."/>
            <person name="Pallen M.J."/>
        </authorList>
    </citation>
    <scope>NUCLEOTIDE SEQUENCE</scope>
    <source>
        <strain evidence="3">ChiSjej4B22-8148</strain>
    </source>
</reference>
<gene>
    <name evidence="3" type="ORF">IAB31_03375</name>
</gene>
<dbReference type="AlphaFoldDB" id="A0A9D1AB11"/>
<dbReference type="Pfam" id="PF13519">
    <property type="entry name" value="VWA_2"/>
    <property type="match status" value="1"/>
</dbReference>
<proteinExistence type="predicted"/>
<reference evidence="3" key="1">
    <citation type="submission" date="2020-10" db="EMBL/GenBank/DDBJ databases">
        <authorList>
            <person name="Gilroy R."/>
        </authorList>
    </citation>
    <scope>NUCLEOTIDE SEQUENCE</scope>
    <source>
        <strain evidence="3">ChiSjej4B22-8148</strain>
    </source>
</reference>
<dbReference type="InterPro" id="IPR002035">
    <property type="entry name" value="VWF_A"/>
</dbReference>
<feature type="region of interest" description="Disordered" evidence="1">
    <location>
        <begin position="226"/>
        <end position="270"/>
    </location>
</feature>
<feature type="domain" description="VWFA" evidence="2">
    <location>
        <begin position="31"/>
        <end position="221"/>
    </location>
</feature>
<comment type="caution">
    <text evidence="3">The sequence shown here is derived from an EMBL/GenBank/DDBJ whole genome shotgun (WGS) entry which is preliminary data.</text>
</comment>
<name>A0A9D1AB11_9FIRM</name>
<dbReference type="InterPro" id="IPR036465">
    <property type="entry name" value="vWFA_dom_sf"/>
</dbReference>
<feature type="compositionally biased region" description="Basic and acidic residues" evidence="1">
    <location>
        <begin position="230"/>
        <end position="239"/>
    </location>
</feature>
<dbReference type="EMBL" id="DVGK01000042">
    <property type="protein sequence ID" value="HIR12947.1"/>
    <property type="molecule type" value="Genomic_DNA"/>
</dbReference>
<dbReference type="SUPFAM" id="SSF53300">
    <property type="entry name" value="vWA-like"/>
    <property type="match status" value="1"/>
</dbReference>
<dbReference type="PROSITE" id="PS50234">
    <property type="entry name" value="VWFA"/>
    <property type="match status" value="1"/>
</dbReference>
<evidence type="ECO:0000256" key="1">
    <source>
        <dbReference type="SAM" id="MobiDB-lite"/>
    </source>
</evidence>
<evidence type="ECO:0000313" key="3">
    <source>
        <dbReference type="EMBL" id="HIR12947.1"/>
    </source>
</evidence>
<evidence type="ECO:0000313" key="4">
    <source>
        <dbReference type="Proteomes" id="UP000886757"/>
    </source>
</evidence>
<accession>A0A9D1AB11</accession>
<evidence type="ECO:0000259" key="2">
    <source>
        <dbReference type="PROSITE" id="PS50234"/>
    </source>
</evidence>
<organism evidence="3 4">
    <name type="scientific">Candidatus Choladousia intestinavium</name>
    <dbReference type="NCBI Taxonomy" id="2840727"/>
    <lineage>
        <taxon>Bacteria</taxon>
        <taxon>Bacillati</taxon>
        <taxon>Bacillota</taxon>
        <taxon>Clostridia</taxon>
        <taxon>Lachnospirales</taxon>
        <taxon>Lachnospiraceae</taxon>
        <taxon>Lachnospiraceae incertae sedis</taxon>
        <taxon>Candidatus Choladousia</taxon>
    </lineage>
</organism>
<dbReference type="Proteomes" id="UP000886757">
    <property type="component" value="Unassembled WGS sequence"/>
</dbReference>
<dbReference type="CDD" id="cd00198">
    <property type="entry name" value="vWFA"/>
    <property type="match status" value="1"/>
</dbReference>
<dbReference type="Gene3D" id="3.40.50.410">
    <property type="entry name" value="von Willebrand factor, type A domain"/>
    <property type="match status" value="1"/>
</dbReference>
<dbReference type="SMART" id="SM00327">
    <property type="entry name" value="VWA"/>
    <property type="match status" value="1"/>
</dbReference>
<protein>
    <submittedName>
        <fullName evidence="3">VWA domain-containing protein</fullName>
    </submittedName>
</protein>